<evidence type="ECO:0000256" key="2">
    <source>
        <dbReference type="ARBA" id="ARBA00022448"/>
    </source>
</evidence>
<dbReference type="Gene3D" id="3.90.76.10">
    <property type="entry name" value="Dipeptide-binding Protein, Domain 1"/>
    <property type="match status" value="1"/>
</dbReference>
<sequence>MKKVLSLLVVLVLIVSAFSGCSATNNTSSETKKTEDVKVAPADTKTDEASKEEPKKDVLTIALSADITSLDPQGHNDTKSERVSFLLFNRLFRLDTDFKVVPDLADTWSQASDTEWIIKIKEGVKFSDGSEMTSEDVKFSLERSMTMPKVKHVLSEVKSVEIVDKYTVKITTKTAFAPFLYTLVHAGTSILPKAYVESDDNFKNPIGSGPYKFVSWDSGDKVVLERNDNYFDENNMGQMSKIVFKIIPEGTSRTIALETGEVDIVDELQTIDIKKVKENSDLKLYETPSTRVDFFAMNNEKKPFDNQKVRQAMNYAIDKDAIMAVAIDGAGTPAKSVLAPSMLGYKASDYSYDPEKAKSLLKEAGYPDGFEMTIWASGDERKRIAEVIQANLMDIGVKSTIEMYEWGTYIDLLMKGEEQTLVLGWSSNPDPDSTLTPLYYSGNIGGMNFSRINNPKVDQLIESARKELDIDKRIKIYNELHTYIMDQAPIVPLFVKNNVTGANANLKDVELSPQGLWNIEKIHF</sequence>
<dbReference type="GO" id="GO:1904680">
    <property type="term" value="F:peptide transmembrane transporter activity"/>
    <property type="evidence" value="ECO:0007669"/>
    <property type="project" value="TreeGrafter"/>
</dbReference>
<dbReference type="EMBL" id="AP028654">
    <property type="protein sequence ID" value="BEP29801.1"/>
    <property type="molecule type" value="Genomic_DNA"/>
</dbReference>
<evidence type="ECO:0000259" key="6">
    <source>
        <dbReference type="Pfam" id="PF00496"/>
    </source>
</evidence>
<accession>A0AAU9E557</accession>
<evidence type="ECO:0000256" key="4">
    <source>
        <dbReference type="SAM" id="MobiDB-lite"/>
    </source>
</evidence>
<dbReference type="PANTHER" id="PTHR30290:SF9">
    <property type="entry name" value="OLIGOPEPTIDE-BINDING PROTEIN APPA"/>
    <property type="match status" value="1"/>
</dbReference>
<dbReference type="SUPFAM" id="SSF53850">
    <property type="entry name" value="Periplasmic binding protein-like II"/>
    <property type="match status" value="1"/>
</dbReference>
<dbReference type="PROSITE" id="PS51257">
    <property type="entry name" value="PROKAR_LIPOPROTEIN"/>
    <property type="match status" value="1"/>
</dbReference>
<gene>
    <name evidence="7" type="ORF">HLPR_21320</name>
</gene>
<feature type="signal peptide" evidence="5">
    <location>
        <begin position="1"/>
        <end position="22"/>
    </location>
</feature>
<dbReference type="KEGG" id="hprf:HLPR_21320"/>
<dbReference type="Gene3D" id="3.40.190.10">
    <property type="entry name" value="Periplasmic binding protein-like II"/>
    <property type="match status" value="1"/>
</dbReference>
<protein>
    <submittedName>
        <fullName evidence="7">ABC transporter substrate-binding protein</fullName>
    </submittedName>
</protein>
<organism evidence="7 8">
    <name type="scientific">Helicovermis profundi</name>
    <dbReference type="NCBI Taxonomy" id="3065157"/>
    <lineage>
        <taxon>Bacteria</taxon>
        <taxon>Bacillati</taxon>
        <taxon>Bacillota</taxon>
        <taxon>Clostridia</taxon>
        <taxon>Helicovermis</taxon>
    </lineage>
</organism>
<comment type="similarity">
    <text evidence="1">Belongs to the bacterial solute-binding protein 5 family.</text>
</comment>
<dbReference type="InterPro" id="IPR000914">
    <property type="entry name" value="SBP_5_dom"/>
</dbReference>
<dbReference type="GO" id="GO:0043190">
    <property type="term" value="C:ATP-binding cassette (ABC) transporter complex"/>
    <property type="evidence" value="ECO:0007669"/>
    <property type="project" value="InterPro"/>
</dbReference>
<dbReference type="PIRSF" id="PIRSF002741">
    <property type="entry name" value="MppA"/>
    <property type="match status" value="1"/>
</dbReference>
<name>A0AAU9E557_9FIRM</name>
<dbReference type="InterPro" id="IPR030678">
    <property type="entry name" value="Peptide/Ni-bd"/>
</dbReference>
<keyword evidence="8" id="KW-1185">Reference proteome</keyword>
<dbReference type="Proteomes" id="UP001321786">
    <property type="component" value="Chromosome"/>
</dbReference>
<dbReference type="InterPro" id="IPR039424">
    <property type="entry name" value="SBP_5"/>
</dbReference>
<evidence type="ECO:0000256" key="3">
    <source>
        <dbReference type="ARBA" id="ARBA00022729"/>
    </source>
</evidence>
<feature type="compositionally biased region" description="Basic and acidic residues" evidence="4">
    <location>
        <begin position="30"/>
        <end position="53"/>
    </location>
</feature>
<keyword evidence="3 5" id="KW-0732">Signal</keyword>
<dbReference type="PANTHER" id="PTHR30290">
    <property type="entry name" value="PERIPLASMIC BINDING COMPONENT OF ABC TRANSPORTER"/>
    <property type="match status" value="1"/>
</dbReference>
<reference evidence="7 8" key="1">
    <citation type="submission" date="2023-08" db="EMBL/GenBank/DDBJ databases">
        <title>Helicovermis profunda gen. nov., sp. nov., a novel mesophilic, fermentative bacterium within the Bacillota from a deep-sea hydrothermal vent chimney.</title>
        <authorList>
            <person name="Miyazaki U."/>
            <person name="Mizutani D."/>
            <person name="Hashimoto Y."/>
            <person name="Tame A."/>
            <person name="Sawayama S."/>
            <person name="Miyazaki J."/>
            <person name="Takai K."/>
            <person name="Nakagawa S."/>
        </authorList>
    </citation>
    <scope>NUCLEOTIDE SEQUENCE [LARGE SCALE GENOMIC DNA]</scope>
    <source>
        <strain evidence="7 8">S502</strain>
    </source>
</reference>
<evidence type="ECO:0000256" key="5">
    <source>
        <dbReference type="SAM" id="SignalP"/>
    </source>
</evidence>
<dbReference type="GO" id="GO:0042597">
    <property type="term" value="C:periplasmic space"/>
    <property type="evidence" value="ECO:0007669"/>
    <property type="project" value="UniProtKB-ARBA"/>
</dbReference>
<evidence type="ECO:0000313" key="7">
    <source>
        <dbReference type="EMBL" id="BEP29801.1"/>
    </source>
</evidence>
<evidence type="ECO:0000256" key="1">
    <source>
        <dbReference type="ARBA" id="ARBA00005695"/>
    </source>
</evidence>
<dbReference type="Pfam" id="PF00496">
    <property type="entry name" value="SBP_bac_5"/>
    <property type="match status" value="1"/>
</dbReference>
<feature type="chain" id="PRO_5043369946" evidence="5">
    <location>
        <begin position="23"/>
        <end position="524"/>
    </location>
</feature>
<keyword evidence="2" id="KW-0813">Transport</keyword>
<dbReference type="RefSeq" id="WP_338535415.1">
    <property type="nucleotide sequence ID" value="NZ_AP028654.1"/>
</dbReference>
<feature type="domain" description="Solute-binding protein family 5" evidence="6">
    <location>
        <begin position="99"/>
        <end position="445"/>
    </location>
</feature>
<dbReference type="GO" id="GO:0015833">
    <property type="term" value="P:peptide transport"/>
    <property type="evidence" value="ECO:0007669"/>
    <property type="project" value="TreeGrafter"/>
</dbReference>
<dbReference type="AlphaFoldDB" id="A0AAU9E557"/>
<dbReference type="Gene3D" id="3.10.105.10">
    <property type="entry name" value="Dipeptide-binding Protein, Domain 3"/>
    <property type="match status" value="1"/>
</dbReference>
<feature type="region of interest" description="Disordered" evidence="4">
    <location>
        <begin position="24"/>
        <end position="53"/>
    </location>
</feature>
<evidence type="ECO:0000313" key="8">
    <source>
        <dbReference type="Proteomes" id="UP001321786"/>
    </source>
</evidence>
<proteinExistence type="inferred from homology"/>